<dbReference type="Proteomes" id="UP000187550">
    <property type="component" value="Unassembled WGS sequence"/>
</dbReference>
<dbReference type="PANTHER" id="PTHR36846">
    <property type="entry name" value="PROTEIN VIAA"/>
    <property type="match status" value="1"/>
</dbReference>
<protein>
    <submittedName>
        <fullName evidence="3">VWA domain containing CoxE-like protein</fullName>
    </submittedName>
</protein>
<dbReference type="InterPro" id="IPR002035">
    <property type="entry name" value="VWF_A"/>
</dbReference>
<keyword evidence="1" id="KW-0175">Coiled coil</keyword>
<feature type="coiled-coil region" evidence="1">
    <location>
        <begin position="141"/>
        <end position="180"/>
    </location>
</feature>
<dbReference type="RefSeq" id="WP_076758905.1">
    <property type="nucleotide sequence ID" value="NZ_FTPL01000003.1"/>
</dbReference>
<dbReference type="Gene3D" id="3.40.50.410">
    <property type="entry name" value="von Willebrand factor, type A domain"/>
    <property type="match status" value="1"/>
</dbReference>
<dbReference type="AlphaFoldDB" id="A0A1U7PRX7"/>
<sequence length="466" mass="52985">MTIKDNLTVLNVDAFDQRRFREILGLSKGLQKLAGEAAMPLFEPLLGDIWASFYKMKPALLETVDERLGVNKMMMEIIMDDQAFASYRDLTRLNDLASAIGTLKTGEQTRQWLAEQMERDEGLRALNQKLQELAGQQRPQEEEADQEASEVMEEFNEKMQQTLLENRDSYREAMDRALREAREVGEGLKSLIGGMRAGDGDAEMKKVPLRDKLLLAEKMASMNQMKQIAEWAGRFKQAARKKQRPKQRHAAARQGVTTGIDIENLLPAELSLFTHPMTKIDFLRRFSERQTMQFEQQGPESLNRGPVVLCLDQSDSMSSLDNQAKGFALALLSIAKKQKRDFCLVLFSTRVQVFKYERGEIGAAEMIRLAETYLRGGTDFELALGEALGVISESRFKQADLVFVTDGEDRLTDPFLDRFTKEKKEKAFEVLSLLIGTKRETVESFTDRVIQVKDFDDEGSFVAFEV</sequence>
<gene>
    <name evidence="3" type="ORF">SAMN05428946_2214</name>
</gene>
<feature type="domain" description="VWFA" evidence="2">
    <location>
        <begin position="307"/>
        <end position="408"/>
    </location>
</feature>
<dbReference type="PANTHER" id="PTHR36846:SF1">
    <property type="entry name" value="PROTEIN VIAA"/>
    <property type="match status" value="1"/>
</dbReference>
<dbReference type="OrthoDB" id="92417at2"/>
<dbReference type="Pfam" id="PF13519">
    <property type="entry name" value="VWA_2"/>
    <property type="match status" value="1"/>
</dbReference>
<evidence type="ECO:0000313" key="3">
    <source>
        <dbReference type="EMBL" id="SIT88055.1"/>
    </source>
</evidence>
<name>A0A1U7PRX7_9BACI</name>
<evidence type="ECO:0000256" key="1">
    <source>
        <dbReference type="SAM" id="Coils"/>
    </source>
</evidence>
<dbReference type="STRING" id="550447.SAMN05428946_2214"/>
<dbReference type="InterPro" id="IPR036465">
    <property type="entry name" value="vWFA_dom_sf"/>
</dbReference>
<proteinExistence type="predicted"/>
<evidence type="ECO:0000313" key="4">
    <source>
        <dbReference type="Proteomes" id="UP000187550"/>
    </source>
</evidence>
<evidence type="ECO:0000259" key="2">
    <source>
        <dbReference type="Pfam" id="PF13519"/>
    </source>
</evidence>
<organism evidence="3 4">
    <name type="scientific">Edaphobacillus lindanitolerans</name>
    <dbReference type="NCBI Taxonomy" id="550447"/>
    <lineage>
        <taxon>Bacteria</taxon>
        <taxon>Bacillati</taxon>
        <taxon>Bacillota</taxon>
        <taxon>Bacilli</taxon>
        <taxon>Bacillales</taxon>
        <taxon>Bacillaceae</taxon>
        <taxon>Edaphobacillus</taxon>
    </lineage>
</organism>
<reference evidence="4" key="1">
    <citation type="submission" date="2017-01" db="EMBL/GenBank/DDBJ databases">
        <authorList>
            <person name="Varghese N."/>
            <person name="Submissions S."/>
        </authorList>
    </citation>
    <scope>NUCLEOTIDE SEQUENCE [LARGE SCALE GENOMIC DNA]</scope>
    <source>
        <strain evidence="4">MNA4</strain>
    </source>
</reference>
<keyword evidence="4" id="KW-1185">Reference proteome</keyword>
<dbReference type="GO" id="GO:0005829">
    <property type="term" value="C:cytosol"/>
    <property type="evidence" value="ECO:0007669"/>
    <property type="project" value="TreeGrafter"/>
</dbReference>
<dbReference type="EMBL" id="FTPL01000003">
    <property type="protein sequence ID" value="SIT88055.1"/>
    <property type="molecule type" value="Genomic_DNA"/>
</dbReference>
<accession>A0A1U7PRX7</accession>
<dbReference type="SUPFAM" id="SSF53300">
    <property type="entry name" value="vWA-like"/>
    <property type="match status" value="1"/>
</dbReference>